<gene>
    <name evidence="10" type="ORF">E1294_00985</name>
</gene>
<feature type="region of interest" description="Disordered" evidence="7">
    <location>
        <begin position="417"/>
        <end position="466"/>
    </location>
</feature>
<evidence type="ECO:0000256" key="5">
    <source>
        <dbReference type="ARBA" id="ARBA00022989"/>
    </source>
</evidence>
<evidence type="ECO:0000256" key="8">
    <source>
        <dbReference type="SAM" id="Phobius"/>
    </source>
</evidence>
<dbReference type="RefSeq" id="WP_132503698.1">
    <property type="nucleotide sequence ID" value="NZ_SMKP01000002.1"/>
</dbReference>
<evidence type="ECO:0000256" key="7">
    <source>
        <dbReference type="SAM" id="MobiDB-lite"/>
    </source>
</evidence>
<keyword evidence="5 8" id="KW-1133">Transmembrane helix</keyword>
<feature type="transmembrane region" description="Helical" evidence="8">
    <location>
        <begin position="27"/>
        <end position="50"/>
    </location>
</feature>
<keyword evidence="2" id="KW-0813">Transport</keyword>
<feature type="compositionally biased region" description="Basic and acidic residues" evidence="7">
    <location>
        <begin position="417"/>
        <end position="438"/>
    </location>
</feature>
<feature type="transmembrane region" description="Helical" evidence="8">
    <location>
        <begin position="267"/>
        <end position="286"/>
    </location>
</feature>
<evidence type="ECO:0000256" key="2">
    <source>
        <dbReference type="ARBA" id="ARBA00022448"/>
    </source>
</evidence>
<dbReference type="PANTHER" id="PTHR23513">
    <property type="entry name" value="INTEGRAL MEMBRANE EFFLUX PROTEIN-RELATED"/>
    <property type="match status" value="1"/>
</dbReference>
<feature type="domain" description="Major facilitator superfamily (MFS) profile" evidence="9">
    <location>
        <begin position="227"/>
        <end position="466"/>
    </location>
</feature>
<reference evidence="10 11" key="1">
    <citation type="submission" date="2019-03" db="EMBL/GenBank/DDBJ databases">
        <title>Draft genome sequences of novel Actinobacteria.</title>
        <authorList>
            <person name="Sahin N."/>
            <person name="Ay H."/>
            <person name="Saygin H."/>
        </authorList>
    </citation>
    <scope>NUCLEOTIDE SEQUENCE [LARGE SCALE GENOMIC DNA]</scope>
    <source>
        <strain evidence="10 11">KC712</strain>
    </source>
</reference>
<evidence type="ECO:0000256" key="3">
    <source>
        <dbReference type="ARBA" id="ARBA00022475"/>
    </source>
</evidence>
<dbReference type="OrthoDB" id="5494559at2"/>
<keyword evidence="6 8" id="KW-0472">Membrane</keyword>
<evidence type="ECO:0000256" key="1">
    <source>
        <dbReference type="ARBA" id="ARBA00004429"/>
    </source>
</evidence>
<dbReference type="InterPro" id="IPR020846">
    <property type="entry name" value="MFS_dom"/>
</dbReference>
<dbReference type="CDD" id="cd06173">
    <property type="entry name" value="MFS_MefA_like"/>
    <property type="match status" value="1"/>
</dbReference>
<dbReference type="SUPFAM" id="SSF103473">
    <property type="entry name" value="MFS general substrate transporter"/>
    <property type="match status" value="1"/>
</dbReference>
<proteinExistence type="predicted"/>
<name>A0A4R4X707_9ACTN</name>
<evidence type="ECO:0000256" key="6">
    <source>
        <dbReference type="ARBA" id="ARBA00023136"/>
    </source>
</evidence>
<dbReference type="GO" id="GO:0022857">
    <property type="term" value="F:transmembrane transporter activity"/>
    <property type="evidence" value="ECO:0007669"/>
    <property type="project" value="InterPro"/>
</dbReference>
<keyword evidence="3" id="KW-1003">Cell membrane</keyword>
<feature type="compositionally biased region" description="Pro residues" evidence="7">
    <location>
        <begin position="453"/>
        <end position="466"/>
    </location>
</feature>
<dbReference type="AlphaFoldDB" id="A0A4R4X707"/>
<evidence type="ECO:0000313" key="11">
    <source>
        <dbReference type="Proteomes" id="UP000294543"/>
    </source>
</evidence>
<keyword evidence="11" id="KW-1185">Reference proteome</keyword>
<dbReference type="Pfam" id="PF05977">
    <property type="entry name" value="MFS_3"/>
    <property type="match status" value="1"/>
</dbReference>
<feature type="transmembrane region" description="Helical" evidence="8">
    <location>
        <begin position="56"/>
        <end position="78"/>
    </location>
</feature>
<feature type="transmembrane region" description="Helical" evidence="8">
    <location>
        <begin position="233"/>
        <end position="255"/>
    </location>
</feature>
<dbReference type="PANTHER" id="PTHR23513:SF9">
    <property type="entry name" value="ENTEROBACTIN EXPORTER ENTS"/>
    <property type="match status" value="1"/>
</dbReference>
<evidence type="ECO:0000256" key="4">
    <source>
        <dbReference type="ARBA" id="ARBA00022692"/>
    </source>
</evidence>
<organism evidence="10 11">
    <name type="scientific">Nonomuraea diastatica</name>
    <dbReference type="NCBI Taxonomy" id="1848329"/>
    <lineage>
        <taxon>Bacteria</taxon>
        <taxon>Bacillati</taxon>
        <taxon>Actinomycetota</taxon>
        <taxon>Actinomycetes</taxon>
        <taxon>Streptosporangiales</taxon>
        <taxon>Streptosporangiaceae</taxon>
        <taxon>Nonomuraea</taxon>
    </lineage>
</organism>
<dbReference type="InterPro" id="IPR036259">
    <property type="entry name" value="MFS_trans_sf"/>
</dbReference>
<feature type="transmembrane region" description="Helical" evidence="8">
    <location>
        <begin position="90"/>
        <end position="110"/>
    </location>
</feature>
<comment type="caution">
    <text evidence="10">The sequence shown here is derived from an EMBL/GenBank/DDBJ whole genome shotgun (WGS) entry which is preliminary data.</text>
</comment>
<dbReference type="InterPro" id="IPR010290">
    <property type="entry name" value="TM_effector"/>
</dbReference>
<feature type="transmembrane region" description="Helical" evidence="8">
    <location>
        <begin position="316"/>
        <end position="337"/>
    </location>
</feature>
<accession>A0A4R4X707</accession>
<keyword evidence="4 8" id="KW-0812">Transmembrane</keyword>
<dbReference type="GO" id="GO:0005886">
    <property type="term" value="C:plasma membrane"/>
    <property type="evidence" value="ECO:0007669"/>
    <property type="project" value="UniProtKB-SubCell"/>
</dbReference>
<dbReference type="EMBL" id="SMKP01000002">
    <property type="protein sequence ID" value="TDD26200.1"/>
    <property type="molecule type" value="Genomic_DNA"/>
</dbReference>
<evidence type="ECO:0000313" key="10">
    <source>
        <dbReference type="EMBL" id="TDD26200.1"/>
    </source>
</evidence>
<dbReference type="Gene3D" id="1.20.1250.20">
    <property type="entry name" value="MFS general substrate transporter like domains"/>
    <property type="match status" value="2"/>
</dbReference>
<feature type="transmembrane region" description="Helical" evidence="8">
    <location>
        <begin position="293"/>
        <end position="310"/>
    </location>
</feature>
<feature type="transmembrane region" description="Helical" evidence="8">
    <location>
        <begin position="153"/>
        <end position="176"/>
    </location>
</feature>
<feature type="transmembrane region" description="Helical" evidence="8">
    <location>
        <begin position="383"/>
        <end position="403"/>
    </location>
</feature>
<sequence length="466" mass="48990">MPAGVKRFLRHLSLDVSPLRDSRDYRLLFVSGVITMFGTLITMVAIPFQMKELTDSYLAVGLVSLAEFVPMVVCGLWGGAMADAHDRRTIILWSEVGLLVTSGALMANALLPEPQVWVLYVVGAVSTGIACLQRPSMEAVFQQVVRHEQQGAAAVLTSLRWNFGAIVAPALGGLLVTTYGSAAAYGMDTLTFVLSLLLLWRIRSLPPAEDAAPASLTSLVAGMRYAMGRSDLMGSYLVDIAAMVFAMATALFPFLADELGAPQALGLLYSAGAVGALIASLTGGWTARVQRHGLGVIIAAGLWGVAVALAGLATNVWLIVVCIALAGAADMISGIFRMTMWNQTIPQELRGRLAGIELLSYASGPMLGNARAGLMASLGGTRFSLGAGGLLCVAAVLGLAAALPKFRRYDARTDEHALAEKARRGSAAEKPTEEHTEEATAQPATTRPSRHPTGPPPGPPPNQDTA</sequence>
<dbReference type="Proteomes" id="UP000294543">
    <property type="component" value="Unassembled WGS sequence"/>
</dbReference>
<protein>
    <submittedName>
        <fullName evidence="10">MFS transporter</fullName>
    </submittedName>
</protein>
<comment type="subcellular location">
    <subcellularLocation>
        <location evidence="1">Cell inner membrane</location>
        <topology evidence="1">Multi-pass membrane protein</topology>
    </subcellularLocation>
</comment>
<dbReference type="PROSITE" id="PS50850">
    <property type="entry name" value="MFS"/>
    <property type="match status" value="1"/>
</dbReference>
<evidence type="ECO:0000259" key="9">
    <source>
        <dbReference type="PROSITE" id="PS50850"/>
    </source>
</evidence>